<dbReference type="AlphaFoldDB" id="A0A1H3A3K6"/>
<dbReference type="EMBL" id="FNNZ01000018">
    <property type="protein sequence ID" value="SDX24267.1"/>
    <property type="molecule type" value="Genomic_DNA"/>
</dbReference>
<name>A0A1H3A3K6_THIRO</name>
<dbReference type="Proteomes" id="UP000198816">
    <property type="component" value="Unassembled WGS sequence"/>
</dbReference>
<reference evidence="2" key="1">
    <citation type="submission" date="2016-10" db="EMBL/GenBank/DDBJ databases">
        <authorList>
            <person name="Varghese N."/>
            <person name="Submissions S."/>
        </authorList>
    </citation>
    <scope>NUCLEOTIDE SEQUENCE [LARGE SCALE GENOMIC DNA]</scope>
    <source>
        <strain evidence="2">DSM 217</strain>
    </source>
</reference>
<dbReference type="OrthoDB" id="6088517at2"/>
<organism evidence="1 2">
    <name type="scientific">Thiocapsa roseopersicina</name>
    <dbReference type="NCBI Taxonomy" id="1058"/>
    <lineage>
        <taxon>Bacteria</taxon>
        <taxon>Pseudomonadati</taxon>
        <taxon>Pseudomonadota</taxon>
        <taxon>Gammaproteobacteria</taxon>
        <taxon>Chromatiales</taxon>
        <taxon>Chromatiaceae</taxon>
        <taxon>Thiocapsa</taxon>
    </lineage>
</organism>
<accession>A0A1H3A3K6</accession>
<evidence type="ECO:0000313" key="2">
    <source>
        <dbReference type="Proteomes" id="UP000198816"/>
    </source>
</evidence>
<sequence>MAPRLIMYHKQSTSARTRFLRLPYGGVCGFSALPDESAIEESRGGSPKVVTHPALVLRDAENRLGLPSGSLEMEPGFRCEIAAGEERTEVFLARFTSIDPPFETAHAHGSSFIDLTQARGLPPVELDLLRRSYERILG</sequence>
<protein>
    <submittedName>
        <fullName evidence="1">Uncharacterized protein</fullName>
    </submittedName>
</protein>
<dbReference type="RefSeq" id="WP_093035218.1">
    <property type="nucleotide sequence ID" value="NZ_FNNZ01000018.1"/>
</dbReference>
<gene>
    <name evidence="1" type="ORF">SAMN05421783_11844</name>
</gene>
<dbReference type="STRING" id="1058.SAMN05421783_11844"/>
<evidence type="ECO:0000313" key="1">
    <source>
        <dbReference type="EMBL" id="SDX24267.1"/>
    </source>
</evidence>
<keyword evidence="2" id="KW-1185">Reference proteome</keyword>
<proteinExistence type="predicted"/>